<feature type="transmembrane region" description="Helical" evidence="1">
    <location>
        <begin position="6"/>
        <end position="26"/>
    </location>
</feature>
<dbReference type="Pfam" id="PF11138">
    <property type="entry name" value="DUF2911"/>
    <property type="match status" value="1"/>
</dbReference>
<proteinExistence type="predicted"/>
<evidence type="ECO:0000313" key="3">
    <source>
        <dbReference type="Proteomes" id="UP000009049"/>
    </source>
</evidence>
<organism evidence="2 3">
    <name type="scientific">Robiginitalea biformata (strain ATCC BAA-864 / DSM 15991 / KCTC 12146 / HTCC2501)</name>
    <dbReference type="NCBI Taxonomy" id="313596"/>
    <lineage>
        <taxon>Bacteria</taxon>
        <taxon>Pseudomonadati</taxon>
        <taxon>Bacteroidota</taxon>
        <taxon>Flavobacteriia</taxon>
        <taxon>Flavobacteriales</taxon>
        <taxon>Flavobacteriaceae</taxon>
        <taxon>Robiginitalea</taxon>
    </lineage>
</organism>
<dbReference type="eggNOG" id="COG0457">
    <property type="taxonomic scope" value="Bacteria"/>
</dbReference>
<keyword evidence="1" id="KW-1133">Transmembrane helix</keyword>
<dbReference type="HOGENOM" id="CLU_107963_1_0_10"/>
<gene>
    <name evidence="2" type="ordered locus">RB2501_11572</name>
</gene>
<keyword evidence="1" id="KW-0812">Transmembrane</keyword>
<dbReference type="RefSeq" id="WP_015754284.1">
    <property type="nucleotide sequence ID" value="NC_013222.1"/>
</dbReference>
<accession>A4CMS1</accession>
<dbReference type="STRING" id="313596.RB2501_11572"/>
<dbReference type="OrthoDB" id="187854at2"/>
<dbReference type="KEGG" id="rbi:RB2501_11572"/>
<dbReference type="Proteomes" id="UP000009049">
    <property type="component" value="Chromosome"/>
</dbReference>
<sequence length="187" mass="20954">MKIFKWIVIVFGALLLLFYFLGMPYLREQTKKHSPERTAQYEAAGITLEVNYSSPSKKGRTIFGELVPYDEVWRTGANEPTTFTTSGDIYVGGKPLPAGTYSLWTIPGREAWTIILNEEVPDWGVTLLSGGDKTTRDPEHDVVQVAVPALGLPSPVEDFTIEFDVISQDVFMRLAWDQTEVLVKVNP</sequence>
<dbReference type="AlphaFoldDB" id="A4CMS1"/>
<protein>
    <recommendedName>
        <fullName evidence="4">DUF2911 domain-containing protein</fullName>
    </recommendedName>
</protein>
<evidence type="ECO:0000313" key="2">
    <source>
        <dbReference type="EMBL" id="EAR14963.1"/>
    </source>
</evidence>
<evidence type="ECO:0000256" key="1">
    <source>
        <dbReference type="SAM" id="Phobius"/>
    </source>
</evidence>
<name>A4CMS1_ROBBH</name>
<dbReference type="EMBL" id="CP001712">
    <property type="protein sequence ID" value="EAR14963.1"/>
    <property type="molecule type" value="Genomic_DNA"/>
</dbReference>
<evidence type="ECO:0008006" key="4">
    <source>
        <dbReference type="Google" id="ProtNLM"/>
    </source>
</evidence>
<reference evidence="2 3" key="1">
    <citation type="journal article" date="2009" name="J. Bacteriol.">
        <title>Complete genome sequence of Robiginitalea biformata HTCC2501.</title>
        <authorList>
            <person name="Oh H.M."/>
            <person name="Giovannoni S.J."/>
            <person name="Lee K."/>
            <person name="Ferriera S."/>
            <person name="Johnson J."/>
            <person name="Cho J.C."/>
        </authorList>
    </citation>
    <scope>NUCLEOTIDE SEQUENCE [LARGE SCALE GENOMIC DNA]</scope>
    <source>
        <strain evidence="3">ATCC BAA-864 / HTCC2501 / KCTC 12146</strain>
    </source>
</reference>
<keyword evidence="1" id="KW-0472">Membrane</keyword>
<dbReference type="InterPro" id="IPR021314">
    <property type="entry name" value="DUF2911"/>
</dbReference>
<keyword evidence="3" id="KW-1185">Reference proteome</keyword>